<reference evidence="4" key="1">
    <citation type="submission" date="2019-08" db="EMBL/GenBank/DDBJ databases">
        <authorList>
            <person name="Kucharzyk K."/>
            <person name="Murdoch R.W."/>
            <person name="Higgins S."/>
            <person name="Loffler F."/>
        </authorList>
    </citation>
    <scope>NUCLEOTIDE SEQUENCE</scope>
</reference>
<dbReference type="InterPro" id="IPR043131">
    <property type="entry name" value="BCAT-like_N"/>
</dbReference>
<name>A0A644W6P3_9ZZZZ</name>
<comment type="similarity">
    <text evidence="2">Belongs to the class-IV pyridoxal-phosphate-dependent aminotransferase family.</text>
</comment>
<dbReference type="InterPro" id="IPR036038">
    <property type="entry name" value="Aminotransferase-like"/>
</dbReference>
<dbReference type="InterPro" id="IPR001544">
    <property type="entry name" value="Aminotrans_IV"/>
</dbReference>
<dbReference type="InterPro" id="IPR043132">
    <property type="entry name" value="BCAT-like_C"/>
</dbReference>
<dbReference type="Gene3D" id="3.20.10.10">
    <property type="entry name" value="D-amino Acid Aminotransferase, subunit A, domain 2"/>
    <property type="match status" value="1"/>
</dbReference>
<dbReference type="InterPro" id="IPR050571">
    <property type="entry name" value="Class-IV_PLP-Dep_Aminotrnsfr"/>
</dbReference>
<evidence type="ECO:0000256" key="1">
    <source>
        <dbReference type="ARBA" id="ARBA00001933"/>
    </source>
</evidence>
<gene>
    <name evidence="4" type="primary">dat_6</name>
    <name evidence="4" type="ORF">SDC9_45464</name>
</gene>
<dbReference type="SUPFAM" id="SSF56752">
    <property type="entry name" value="D-aminoacid aminotransferase-like PLP-dependent enzymes"/>
    <property type="match status" value="1"/>
</dbReference>
<sequence>MEGVHAIHNGQVILAKDAVVPVTLREVQFGFSTYEALRVVKGHAVHLDDHLIRLENSCRGIKLSHPFTKEQISTWVYNLIDVDAIEQASLRIQLYGGKDPQLFVLASSLLSYPDEYYTQGVGAITFAGERLYPSCKTGNLLLNYMALEQARSLGCFEALLVDRHHKVLEGTRSNFFAFKGKELYTASDEQVLLGITRDRVLKAAVRLGFRIVFDAPDADEVGKGVFDEAFISSTSMAAMPLSRIDSRNFSGSYEKTLAIMRLVRSWELDD</sequence>
<dbReference type="InterPro" id="IPR018300">
    <property type="entry name" value="Aminotrans_IV_CS"/>
</dbReference>
<dbReference type="AlphaFoldDB" id="A0A644W6P3"/>
<dbReference type="GO" id="GO:0046394">
    <property type="term" value="P:carboxylic acid biosynthetic process"/>
    <property type="evidence" value="ECO:0007669"/>
    <property type="project" value="UniProtKB-ARBA"/>
</dbReference>
<dbReference type="EC" id="2.6.1.21" evidence="4"/>
<dbReference type="CDD" id="cd00449">
    <property type="entry name" value="PLPDE_IV"/>
    <property type="match status" value="1"/>
</dbReference>
<dbReference type="PANTHER" id="PTHR42743:SF11">
    <property type="entry name" value="AMINODEOXYCHORISMATE LYASE"/>
    <property type="match status" value="1"/>
</dbReference>
<evidence type="ECO:0000256" key="3">
    <source>
        <dbReference type="ARBA" id="ARBA00022898"/>
    </source>
</evidence>
<dbReference type="Pfam" id="PF01063">
    <property type="entry name" value="Aminotran_4"/>
    <property type="match status" value="1"/>
</dbReference>
<dbReference type="GO" id="GO:0047810">
    <property type="term" value="F:D-alanine-2-oxoglutarate aminotransferase activity"/>
    <property type="evidence" value="ECO:0007669"/>
    <property type="project" value="UniProtKB-EC"/>
</dbReference>
<accession>A0A644W6P3</accession>
<comment type="cofactor">
    <cofactor evidence="1">
        <name>pyridoxal 5'-phosphate</name>
        <dbReference type="ChEBI" id="CHEBI:597326"/>
    </cofactor>
</comment>
<dbReference type="Gene3D" id="3.30.470.10">
    <property type="match status" value="1"/>
</dbReference>
<keyword evidence="4" id="KW-0032">Aminotransferase</keyword>
<evidence type="ECO:0000313" key="4">
    <source>
        <dbReference type="EMBL" id="MPL99247.1"/>
    </source>
</evidence>
<proteinExistence type="inferred from homology"/>
<dbReference type="EMBL" id="VSSQ01000655">
    <property type="protein sequence ID" value="MPL99247.1"/>
    <property type="molecule type" value="Genomic_DNA"/>
</dbReference>
<comment type="caution">
    <text evidence="4">The sequence shown here is derived from an EMBL/GenBank/DDBJ whole genome shotgun (WGS) entry which is preliminary data.</text>
</comment>
<keyword evidence="4" id="KW-0808">Transferase</keyword>
<keyword evidence="3" id="KW-0663">Pyridoxal phosphate</keyword>
<dbReference type="PROSITE" id="PS00770">
    <property type="entry name" value="AA_TRANSFER_CLASS_4"/>
    <property type="match status" value="1"/>
</dbReference>
<protein>
    <submittedName>
        <fullName evidence="4">D-alanine aminotransferase</fullName>
        <ecNumber evidence="4">2.6.1.21</ecNumber>
    </submittedName>
</protein>
<evidence type="ECO:0000256" key="2">
    <source>
        <dbReference type="ARBA" id="ARBA00009320"/>
    </source>
</evidence>
<organism evidence="4">
    <name type="scientific">bioreactor metagenome</name>
    <dbReference type="NCBI Taxonomy" id="1076179"/>
    <lineage>
        <taxon>unclassified sequences</taxon>
        <taxon>metagenomes</taxon>
        <taxon>ecological metagenomes</taxon>
    </lineage>
</organism>
<dbReference type="PANTHER" id="PTHR42743">
    <property type="entry name" value="AMINO-ACID AMINOTRANSFERASE"/>
    <property type="match status" value="1"/>
</dbReference>